<dbReference type="EMBL" id="JAHJDP010000098">
    <property type="protein sequence ID" value="MBU2692664.1"/>
    <property type="molecule type" value="Genomic_DNA"/>
</dbReference>
<feature type="domain" description="N-acetyltransferase" evidence="1">
    <location>
        <begin position="41"/>
        <end position="195"/>
    </location>
</feature>
<protein>
    <submittedName>
        <fullName evidence="2">GNAT family N-acetyltransferase</fullName>
    </submittedName>
</protein>
<dbReference type="PROSITE" id="PS51186">
    <property type="entry name" value="GNAT"/>
    <property type="match status" value="1"/>
</dbReference>
<dbReference type="AlphaFoldDB" id="A0A948W7J5"/>
<dbReference type="InterPro" id="IPR016181">
    <property type="entry name" value="Acyl_CoA_acyltransferase"/>
</dbReference>
<dbReference type="Gene3D" id="3.40.630.30">
    <property type="match status" value="1"/>
</dbReference>
<dbReference type="PRINTS" id="PR01754">
    <property type="entry name" value="SACTRNSFRASE"/>
</dbReference>
<evidence type="ECO:0000313" key="3">
    <source>
        <dbReference type="Proteomes" id="UP000777784"/>
    </source>
</evidence>
<proteinExistence type="predicted"/>
<reference evidence="2" key="1">
    <citation type="submission" date="2021-05" db="EMBL/GenBank/DDBJ databases">
        <title>Energy efficiency and biological interactions define the core microbiome of deep oligotrophic groundwater.</title>
        <authorList>
            <person name="Mehrshad M."/>
            <person name="Lopez-Fernandez M."/>
            <person name="Bell E."/>
            <person name="Bernier-Latmani R."/>
            <person name="Bertilsson S."/>
            <person name="Dopson M."/>
        </authorList>
    </citation>
    <scope>NUCLEOTIDE SEQUENCE</scope>
    <source>
        <strain evidence="2">Modern_marine.mb.64</strain>
    </source>
</reference>
<gene>
    <name evidence="2" type="ORF">KJ970_17245</name>
</gene>
<evidence type="ECO:0000259" key="1">
    <source>
        <dbReference type="PROSITE" id="PS51186"/>
    </source>
</evidence>
<sequence>MKEEILSIGPEQLSTYASIPIRFEVNTELRARQIDGGLGGIKLEEIPVSSPYMKDYDALDHSGPENWPKKFNVQHWGFFLMLLDGQPSGGAAVAVKSDTVHMLEGRNDLAVLWDLRIAPDVRNQGFGGKLFQYALSWAKARHYRQMKIETQNINVPACKFYMMQGCHLGAIHRYGYAAVPAVAHEAMLFWYIDLD</sequence>
<name>A0A948W7J5_UNCEI</name>
<dbReference type="SUPFAM" id="SSF55729">
    <property type="entry name" value="Acyl-CoA N-acyltransferases (Nat)"/>
    <property type="match status" value="1"/>
</dbReference>
<dbReference type="InterPro" id="IPR000182">
    <property type="entry name" value="GNAT_dom"/>
</dbReference>
<dbReference type="Pfam" id="PF00583">
    <property type="entry name" value="Acetyltransf_1"/>
    <property type="match status" value="1"/>
</dbReference>
<accession>A0A948W7J5</accession>
<dbReference type="Proteomes" id="UP000777784">
    <property type="component" value="Unassembled WGS sequence"/>
</dbReference>
<comment type="caution">
    <text evidence="2">The sequence shown here is derived from an EMBL/GenBank/DDBJ whole genome shotgun (WGS) entry which is preliminary data.</text>
</comment>
<organism evidence="2 3">
    <name type="scientific">Eiseniibacteriota bacterium</name>
    <dbReference type="NCBI Taxonomy" id="2212470"/>
    <lineage>
        <taxon>Bacteria</taxon>
        <taxon>Candidatus Eiseniibacteriota</taxon>
    </lineage>
</organism>
<dbReference type="CDD" id="cd04301">
    <property type="entry name" value="NAT_SF"/>
    <property type="match status" value="1"/>
</dbReference>
<evidence type="ECO:0000313" key="2">
    <source>
        <dbReference type="EMBL" id="MBU2692664.1"/>
    </source>
</evidence>
<dbReference type="InterPro" id="IPR008125">
    <property type="entry name" value="Streptothricin_AcTrfase"/>
</dbReference>
<dbReference type="GO" id="GO:0016747">
    <property type="term" value="F:acyltransferase activity, transferring groups other than amino-acyl groups"/>
    <property type="evidence" value="ECO:0007669"/>
    <property type="project" value="InterPro"/>
</dbReference>